<dbReference type="SUPFAM" id="SSF54637">
    <property type="entry name" value="Thioesterase/thiol ester dehydrase-isomerase"/>
    <property type="match status" value="1"/>
</dbReference>
<dbReference type="EC" id="4.2.1.59" evidence="1"/>
<feature type="non-terminal residue" evidence="1">
    <location>
        <position position="23"/>
    </location>
</feature>
<dbReference type="AlphaFoldDB" id="A0A3B1CDE8"/>
<accession>A0A3B1CDE8</accession>
<evidence type="ECO:0000313" key="1">
    <source>
        <dbReference type="EMBL" id="VAX28526.1"/>
    </source>
</evidence>
<protein>
    <submittedName>
        <fullName evidence="1">3-hydroxyacyl-[acyl-carrier-protein] dehydratase, FabZ form</fullName>
        <ecNumber evidence="1">4.2.1.59</ecNumber>
    </submittedName>
</protein>
<sequence>MIDVKEIMKALPHRYPFLMLDRV</sequence>
<organism evidence="1">
    <name type="scientific">hydrothermal vent metagenome</name>
    <dbReference type="NCBI Taxonomy" id="652676"/>
    <lineage>
        <taxon>unclassified sequences</taxon>
        <taxon>metagenomes</taxon>
        <taxon>ecological metagenomes</taxon>
    </lineage>
</organism>
<proteinExistence type="predicted"/>
<name>A0A3B1CDE8_9ZZZZ</name>
<dbReference type="EMBL" id="UOGI01000027">
    <property type="protein sequence ID" value="VAX28526.1"/>
    <property type="molecule type" value="Genomic_DNA"/>
</dbReference>
<reference evidence="1" key="1">
    <citation type="submission" date="2018-06" db="EMBL/GenBank/DDBJ databases">
        <authorList>
            <person name="Zhirakovskaya E."/>
        </authorList>
    </citation>
    <scope>NUCLEOTIDE SEQUENCE</scope>
</reference>
<dbReference type="GO" id="GO:0019171">
    <property type="term" value="F:(3R)-hydroxyacyl-[acyl-carrier-protein] dehydratase activity"/>
    <property type="evidence" value="ECO:0007669"/>
    <property type="project" value="UniProtKB-EC"/>
</dbReference>
<dbReference type="InterPro" id="IPR029069">
    <property type="entry name" value="HotDog_dom_sf"/>
</dbReference>
<keyword evidence="1" id="KW-0456">Lyase</keyword>
<dbReference type="Gene3D" id="3.10.129.10">
    <property type="entry name" value="Hotdog Thioesterase"/>
    <property type="match status" value="1"/>
</dbReference>
<gene>
    <name evidence="1" type="ORF">MNBD_NITROSPIRAE03-555</name>
</gene>